<dbReference type="InterPro" id="IPR011335">
    <property type="entry name" value="Restrct_endonuc-II-like"/>
</dbReference>
<evidence type="ECO:0000313" key="2">
    <source>
        <dbReference type="EMBL" id="SBT10223.1"/>
    </source>
</evidence>
<dbReference type="STRING" id="1860102.ACCAA_920013"/>
<dbReference type="Gene3D" id="3.90.1570.10">
    <property type="entry name" value="tt1808, chain A"/>
    <property type="match status" value="1"/>
</dbReference>
<organism evidence="2 3">
    <name type="scientific">Candidatus Accumulibacter aalborgensis</name>
    <dbReference type="NCBI Taxonomy" id="1860102"/>
    <lineage>
        <taxon>Bacteria</taxon>
        <taxon>Pseudomonadati</taxon>
        <taxon>Pseudomonadota</taxon>
        <taxon>Betaproteobacteria</taxon>
        <taxon>Candidatus Accumulibacter</taxon>
    </lineage>
</organism>
<dbReference type="SUPFAM" id="SSF52980">
    <property type="entry name" value="Restriction endonuclease-like"/>
    <property type="match status" value="1"/>
</dbReference>
<proteinExistence type="predicted"/>
<dbReference type="InterPro" id="IPR012296">
    <property type="entry name" value="Nuclease_put_TT1808"/>
</dbReference>
<name>A0A1A8Y1G7_9PROT</name>
<dbReference type="RefSeq" id="WP_186409280.1">
    <property type="nucleotide sequence ID" value="NZ_FLQX01000174.1"/>
</dbReference>
<dbReference type="EMBL" id="FLQX01000174">
    <property type="protein sequence ID" value="SBT10223.1"/>
    <property type="molecule type" value="Genomic_DNA"/>
</dbReference>
<evidence type="ECO:0000313" key="3">
    <source>
        <dbReference type="Proteomes" id="UP000199169"/>
    </source>
</evidence>
<reference evidence="2 3" key="1">
    <citation type="submission" date="2016-06" db="EMBL/GenBank/DDBJ databases">
        <authorList>
            <person name="Kjaerup R.B."/>
            <person name="Dalgaard T.S."/>
            <person name="Juul-Madsen H.R."/>
        </authorList>
    </citation>
    <scope>NUCLEOTIDE SEQUENCE [LARGE SCALE GENOMIC DNA]</scope>
    <source>
        <strain evidence="2">3</strain>
    </source>
</reference>
<protein>
    <recommendedName>
        <fullName evidence="1">Putative restriction endonuclease domain-containing protein</fullName>
    </recommendedName>
</protein>
<dbReference type="PANTHER" id="PTHR36558:SF1">
    <property type="entry name" value="RESTRICTION ENDONUCLEASE DOMAIN-CONTAINING PROTEIN-RELATED"/>
    <property type="match status" value="1"/>
</dbReference>
<feature type="domain" description="Putative restriction endonuclease" evidence="1">
    <location>
        <begin position="13"/>
        <end position="181"/>
    </location>
</feature>
<dbReference type="CDD" id="cd06260">
    <property type="entry name" value="DUF820-like"/>
    <property type="match status" value="1"/>
</dbReference>
<dbReference type="Pfam" id="PF05685">
    <property type="entry name" value="Uma2"/>
    <property type="match status" value="1"/>
</dbReference>
<gene>
    <name evidence="2" type="ORF">ACCAA_920013</name>
</gene>
<dbReference type="AlphaFoldDB" id="A0A1A8Y1G7"/>
<dbReference type="PANTHER" id="PTHR36558">
    <property type="entry name" value="GLR1098 PROTEIN"/>
    <property type="match status" value="1"/>
</dbReference>
<evidence type="ECO:0000259" key="1">
    <source>
        <dbReference type="Pfam" id="PF05685"/>
    </source>
</evidence>
<accession>A0A1A8Y1G7</accession>
<dbReference type="Proteomes" id="UP000199169">
    <property type="component" value="Unassembled WGS sequence"/>
</dbReference>
<dbReference type="InterPro" id="IPR008538">
    <property type="entry name" value="Uma2"/>
</dbReference>
<keyword evidence="3" id="KW-1185">Reference proteome</keyword>
<sequence length="194" mass="21873">MNLPAERSKMSLAEFMTWEAQQAEKYELHAGEVYRHEVYGMVGARRTHVIAAGNCFAALKERLRGGPCQAFISDMKVLVDQDHSYYPDVLVTCHPEDLAADLAMRHPKVIIEVLSPATANYDRGDKFLAYRKLPSLEEYALIDPSSHQIEVYRRQANDDWLLVTSDSPRGLVLNSLGIQIALEVVFEDLGGQEH</sequence>